<dbReference type="STRING" id="690879.TSACC_3594"/>
<protein>
    <recommendedName>
        <fullName evidence="3">Peptidyl-prolyl cis-trans isomerase</fullName>
        <shortName evidence="3">PPIase</shortName>
        <ecNumber evidence="3">5.2.1.8</ecNumber>
    </recommendedName>
</protein>
<dbReference type="InParanoid" id="A0A146GD98"/>
<dbReference type="PRINTS" id="PR00153">
    <property type="entry name" value="CSAPPISMRASE"/>
</dbReference>
<keyword evidence="7" id="KW-1185">Reference proteome</keyword>
<sequence>MKLHLIVAALVVGFLTASHAQTLGPEVAVMQIRIGKEKQRQQVVIGLYDQDAPLTVANFKDLCRRNFYRGMRFHRAFPGALVQTGDPYSRHGDNDRSGTGGPGYTVPAEIKRNNVRGSVGTSRLPDNVNPAKASNGSQIYFALTSLPKLDGKNTVFGEVLEGLDVLEAISNQPTDSNDFPLAKIIIESITIQPRFAGQAR</sequence>
<organism evidence="6 7">
    <name type="scientific">Terrimicrobium sacchariphilum</name>
    <dbReference type="NCBI Taxonomy" id="690879"/>
    <lineage>
        <taxon>Bacteria</taxon>
        <taxon>Pseudomonadati</taxon>
        <taxon>Verrucomicrobiota</taxon>
        <taxon>Terrimicrobiia</taxon>
        <taxon>Terrimicrobiales</taxon>
        <taxon>Terrimicrobiaceae</taxon>
        <taxon>Terrimicrobium</taxon>
    </lineage>
</organism>
<name>A0A146GD98_TERSA</name>
<comment type="similarity">
    <text evidence="2 3">Belongs to the cyclophilin-type PPIase family.</text>
</comment>
<keyword evidence="3" id="KW-0732">Signal</keyword>
<dbReference type="InterPro" id="IPR024936">
    <property type="entry name" value="Cyclophilin-type_PPIase"/>
</dbReference>
<evidence type="ECO:0000313" key="6">
    <source>
        <dbReference type="EMBL" id="GAT35525.1"/>
    </source>
</evidence>
<feature type="chain" id="PRO_5007357522" description="Peptidyl-prolyl cis-trans isomerase" evidence="3">
    <location>
        <begin position="21"/>
        <end position="200"/>
    </location>
</feature>
<dbReference type="Proteomes" id="UP000076023">
    <property type="component" value="Unassembled WGS sequence"/>
</dbReference>
<dbReference type="PANTHER" id="PTHR45625:SF16">
    <property type="entry name" value="PEPTIDYL-PROLYL CIS-TRANS ISOMERASE"/>
    <property type="match status" value="1"/>
</dbReference>
<keyword evidence="3" id="KW-0697">Rotamase</keyword>
<feature type="domain" description="PPIase cyclophilin-type" evidence="5">
    <location>
        <begin position="42"/>
        <end position="191"/>
    </location>
</feature>
<evidence type="ECO:0000256" key="4">
    <source>
        <dbReference type="SAM" id="MobiDB-lite"/>
    </source>
</evidence>
<dbReference type="PIRSF" id="PIRSF001467">
    <property type="entry name" value="Peptidylpro_ismrse"/>
    <property type="match status" value="1"/>
</dbReference>
<dbReference type="Gene3D" id="2.40.100.10">
    <property type="entry name" value="Cyclophilin-like"/>
    <property type="match status" value="1"/>
</dbReference>
<dbReference type="EMBL" id="BDCO01000003">
    <property type="protein sequence ID" value="GAT35525.1"/>
    <property type="molecule type" value="Genomic_DNA"/>
</dbReference>
<evidence type="ECO:0000256" key="3">
    <source>
        <dbReference type="RuleBase" id="RU363019"/>
    </source>
</evidence>
<dbReference type="PROSITE" id="PS50072">
    <property type="entry name" value="CSA_PPIASE_2"/>
    <property type="match status" value="1"/>
</dbReference>
<comment type="caution">
    <text evidence="6">The sequence shown here is derived from an EMBL/GenBank/DDBJ whole genome shotgun (WGS) entry which is preliminary data.</text>
</comment>
<evidence type="ECO:0000256" key="1">
    <source>
        <dbReference type="ARBA" id="ARBA00002388"/>
    </source>
</evidence>
<dbReference type="InterPro" id="IPR029000">
    <property type="entry name" value="Cyclophilin-like_dom_sf"/>
</dbReference>
<dbReference type="CDD" id="cd00317">
    <property type="entry name" value="cyclophilin"/>
    <property type="match status" value="1"/>
</dbReference>
<comment type="function">
    <text evidence="1 3">PPIases accelerate the folding of proteins. It catalyzes the cis-trans isomerization of proline imidic peptide bonds in oligopeptides.</text>
</comment>
<evidence type="ECO:0000259" key="5">
    <source>
        <dbReference type="PROSITE" id="PS50072"/>
    </source>
</evidence>
<gene>
    <name evidence="6" type="ORF">TSACC_3594</name>
</gene>
<dbReference type="InterPro" id="IPR044666">
    <property type="entry name" value="Cyclophilin_A-like"/>
</dbReference>
<evidence type="ECO:0000256" key="2">
    <source>
        <dbReference type="ARBA" id="ARBA00007365"/>
    </source>
</evidence>
<dbReference type="RefSeq" id="WP_202816021.1">
    <property type="nucleotide sequence ID" value="NZ_BDCO01000003.1"/>
</dbReference>
<comment type="catalytic activity">
    <reaction evidence="3">
        <text>[protein]-peptidylproline (omega=180) = [protein]-peptidylproline (omega=0)</text>
        <dbReference type="Rhea" id="RHEA:16237"/>
        <dbReference type="Rhea" id="RHEA-COMP:10747"/>
        <dbReference type="Rhea" id="RHEA-COMP:10748"/>
        <dbReference type="ChEBI" id="CHEBI:83833"/>
        <dbReference type="ChEBI" id="CHEBI:83834"/>
        <dbReference type="EC" id="5.2.1.8"/>
    </reaction>
</comment>
<reference evidence="7" key="1">
    <citation type="journal article" date="2017" name="Genome Announc.">
        <title>Draft Genome Sequence of Terrimicrobium sacchariphilum NM-5T, a Facultative Anaerobic Soil Bacterium of the Class Spartobacteria.</title>
        <authorList>
            <person name="Qiu Y.L."/>
            <person name="Tourlousse D.M."/>
            <person name="Matsuura N."/>
            <person name="Ohashi A."/>
            <person name="Sekiguchi Y."/>
        </authorList>
    </citation>
    <scope>NUCLEOTIDE SEQUENCE [LARGE SCALE GENOMIC DNA]</scope>
    <source>
        <strain evidence="7">NM-5</strain>
    </source>
</reference>
<dbReference type="GO" id="GO:0003755">
    <property type="term" value="F:peptidyl-prolyl cis-trans isomerase activity"/>
    <property type="evidence" value="ECO:0007669"/>
    <property type="project" value="UniProtKB-UniRule"/>
</dbReference>
<dbReference type="PANTHER" id="PTHR45625">
    <property type="entry name" value="PEPTIDYL-PROLYL CIS-TRANS ISOMERASE-RELATED"/>
    <property type="match status" value="1"/>
</dbReference>
<proteinExistence type="inferred from homology"/>
<feature type="region of interest" description="Disordered" evidence="4">
    <location>
        <begin position="84"/>
        <end position="106"/>
    </location>
</feature>
<dbReference type="EC" id="5.2.1.8" evidence="3"/>
<evidence type="ECO:0000313" key="7">
    <source>
        <dbReference type="Proteomes" id="UP000076023"/>
    </source>
</evidence>
<dbReference type="AlphaFoldDB" id="A0A146GD98"/>
<keyword evidence="3 6" id="KW-0413">Isomerase</keyword>
<dbReference type="InterPro" id="IPR002130">
    <property type="entry name" value="Cyclophilin-type_PPIase_dom"/>
</dbReference>
<feature type="signal peptide" evidence="3">
    <location>
        <begin position="1"/>
        <end position="20"/>
    </location>
</feature>
<accession>A0A146GD98</accession>
<dbReference type="SUPFAM" id="SSF50891">
    <property type="entry name" value="Cyclophilin-like"/>
    <property type="match status" value="1"/>
</dbReference>
<dbReference type="Pfam" id="PF00160">
    <property type="entry name" value="Pro_isomerase"/>
    <property type="match status" value="1"/>
</dbReference>